<proteinExistence type="predicted"/>
<dbReference type="WBParaSite" id="nRc.2.0.1.t32887-RA">
    <property type="protein sequence ID" value="nRc.2.0.1.t32887-RA"/>
    <property type="gene ID" value="nRc.2.0.1.g32887"/>
</dbReference>
<keyword evidence="1" id="KW-1185">Reference proteome</keyword>
<name>A0A915K3U7_ROMCU</name>
<protein>
    <submittedName>
        <fullName evidence="2">Uncharacterized protein</fullName>
    </submittedName>
</protein>
<evidence type="ECO:0000313" key="1">
    <source>
        <dbReference type="Proteomes" id="UP000887565"/>
    </source>
</evidence>
<sequence length="128" mass="14457">MIFGALAGRRLALDANLFADPEILAYTQRRKKLEMSNLGTTLFMKLQFNQLQKVFCCTKIEYQIEGKKSRAVFNDENIPKWDVLVRPPCGVGSTQPFWRKADLVQGHFGAAILVQSYFGAVFLVVPNT</sequence>
<organism evidence="1 2">
    <name type="scientific">Romanomermis culicivorax</name>
    <name type="common">Nematode worm</name>
    <dbReference type="NCBI Taxonomy" id="13658"/>
    <lineage>
        <taxon>Eukaryota</taxon>
        <taxon>Metazoa</taxon>
        <taxon>Ecdysozoa</taxon>
        <taxon>Nematoda</taxon>
        <taxon>Enoplea</taxon>
        <taxon>Dorylaimia</taxon>
        <taxon>Mermithida</taxon>
        <taxon>Mermithoidea</taxon>
        <taxon>Mermithidae</taxon>
        <taxon>Romanomermis</taxon>
    </lineage>
</organism>
<reference evidence="2" key="1">
    <citation type="submission" date="2022-11" db="UniProtKB">
        <authorList>
            <consortium name="WormBaseParasite"/>
        </authorList>
    </citation>
    <scope>IDENTIFICATION</scope>
</reference>
<dbReference type="Proteomes" id="UP000887565">
    <property type="component" value="Unplaced"/>
</dbReference>
<dbReference type="AlphaFoldDB" id="A0A915K3U7"/>
<accession>A0A915K3U7</accession>
<evidence type="ECO:0000313" key="2">
    <source>
        <dbReference type="WBParaSite" id="nRc.2.0.1.t32887-RA"/>
    </source>
</evidence>